<name>A0ABV0M5X5_9HYPH</name>
<evidence type="ECO:0000259" key="5">
    <source>
        <dbReference type="PROSITE" id="PS50977"/>
    </source>
</evidence>
<evidence type="ECO:0000256" key="3">
    <source>
        <dbReference type="ARBA" id="ARBA00023163"/>
    </source>
</evidence>
<evidence type="ECO:0000256" key="2">
    <source>
        <dbReference type="ARBA" id="ARBA00023125"/>
    </source>
</evidence>
<dbReference type="Proteomes" id="UP001496627">
    <property type="component" value="Unassembled WGS sequence"/>
</dbReference>
<evidence type="ECO:0000313" key="6">
    <source>
        <dbReference type="EMBL" id="MEQ1407272.1"/>
    </source>
</evidence>
<accession>A0ABV0M5X5</accession>
<evidence type="ECO:0000256" key="4">
    <source>
        <dbReference type="PROSITE-ProRule" id="PRU00335"/>
    </source>
</evidence>
<feature type="DNA-binding region" description="H-T-H motif" evidence="4">
    <location>
        <begin position="36"/>
        <end position="55"/>
    </location>
</feature>
<dbReference type="PRINTS" id="PR00455">
    <property type="entry name" value="HTHTETR"/>
</dbReference>
<gene>
    <name evidence="6" type="ORF">ABK249_20270</name>
</gene>
<dbReference type="SUPFAM" id="SSF46689">
    <property type="entry name" value="Homeodomain-like"/>
    <property type="match status" value="1"/>
</dbReference>
<dbReference type="RefSeq" id="WP_052182652.1">
    <property type="nucleotide sequence ID" value="NZ_JBEAAL010000017.1"/>
</dbReference>
<evidence type="ECO:0000256" key="1">
    <source>
        <dbReference type="ARBA" id="ARBA00023015"/>
    </source>
</evidence>
<protein>
    <submittedName>
        <fullName evidence="6">TetR/AcrR family transcriptional regulator</fullName>
    </submittedName>
</protein>
<dbReference type="EMBL" id="JBEAAL010000017">
    <property type="protein sequence ID" value="MEQ1407272.1"/>
    <property type="molecule type" value="Genomic_DNA"/>
</dbReference>
<dbReference type="PROSITE" id="PS50977">
    <property type="entry name" value="HTH_TETR_2"/>
    <property type="match status" value="1"/>
</dbReference>
<organism evidence="6 7">
    <name type="scientific">Neorhizobium phenanthreniclasticum</name>
    <dbReference type="NCBI Taxonomy" id="3157917"/>
    <lineage>
        <taxon>Bacteria</taxon>
        <taxon>Pseudomonadati</taxon>
        <taxon>Pseudomonadota</taxon>
        <taxon>Alphaproteobacteria</taxon>
        <taxon>Hyphomicrobiales</taxon>
        <taxon>Rhizobiaceae</taxon>
        <taxon>Rhizobium/Agrobacterium group</taxon>
        <taxon>Neorhizobium</taxon>
    </lineage>
</organism>
<keyword evidence="7" id="KW-1185">Reference proteome</keyword>
<dbReference type="InterPro" id="IPR050109">
    <property type="entry name" value="HTH-type_TetR-like_transc_reg"/>
</dbReference>
<dbReference type="InterPro" id="IPR009057">
    <property type="entry name" value="Homeodomain-like_sf"/>
</dbReference>
<dbReference type="InterPro" id="IPR001647">
    <property type="entry name" value="HTH_TetR"/>
</dbReference>
<keyword evidence="3" id="KW-0804">Transcription</keyword>
<dbReference type="Pfam" id="PF00440">
    <property type="entry name" value="TetR_N"/>
    <property type="match status" value="1"/>
</dbReference>
<dbReference type="PANTHER" id="PTHR30055">
    <property type="entry name" value="HTH-TYPE TRANSCRIPTIONAL REGULATOR RUTR"/>
    <property type="match status" value="1"/>
</dbReference>
<proteinExistence type="predicted"/>
<feature type="domain" description="HTH tetR-type" evidence="5">
    <location>
        <begin position="13"/>
        <end position="73"/>
    </location>
</feature>
<comment type="caution">
    <text evidence="6">The sequence shown here is derived from an EMBL/GenBank/DDBJ whole genome shotgun (WGS) entry which is preliminary data.</text>
</comment>
<evidence type="ECO:0000313" key="7">
    <source>
        <dbReference type="Proteomes" id="UP001496627"/>
    </source>
</evidence>
<reference evidence="6 7" key="1">
    <citation type="submission" date="2024-05" db="EMBL/GenBank/DDBJ databases">
        <title>Neorhizobium sp. Rsf11, a plant growth promoting and heavy metal resistant PAH-degrader.</title>
        <authorList>
            <person name="Golubev S.N."/>
            <person name="Muratova A.Y."/>
            <person name="Markelova M.I."/>
        </authorList>
    </citation>
    <scope>NUCLEOTIDE SEQUENCE [LARGE SCALE GENOMIC DNA]</scope>
    <source>
        <strain evidence="6 7">Rsf11</strain>
    </source>
</reference>
<dbReference type="Gene3D" id="1.10.357.10">
    <property type="entry name" value="Tetracycline Repressor, domain 2"/>
    <property type="match status" value="1"/>
</dbReference>
<keyword evidence="2 4" id="KW-0238">DNA-binding</keyword>
<sequence length="218" mass="24848">MAEKRSPVQARSRKIKATIMEAAHDVMRDRGIRAITTNAVAERAGVKVGSIYDYFPNKEAIIAEIYEEKLAQVRSFLEAGSQKIERKAWRTQLADLLRDTWSYQLGIGLDRTIVDASYYYEDLLRIARAHSQLFASNYVQLLKRLGSPWSENELFDLGISIYTLVNATWSYWRLTETQEAIAIERQITLTITLIEPAFEARPHNDRDTAPANPPVASN</sequence>
<dbReference type="PANTHER" id="PTHR30055:SF234">
    <property type="entry name" value="HTH-TYPE TRANSCRIPTIONAL REGULATOR BETI"/>
    <property type="match status" value="1"/>
</dbReference>
<keyword evidence="1" id="KW-0805">Transcription regulation</keyword>